<evidence type="ECO:0000313" key="4">
    <source>
        <dbReference type="Proteomes" id="UP000192940"/>
    </source>
</evidence>
<protein>
    <submittedName>
        <fullName evidence="3">Uncharacterized protein YydD, contains DUF2326 domain</fullName>
    </submittedName>
</protein>
<dbReference type="Gene3D" id="3.40.50.300">
    <property type="entry name" value="P-loop containing nucleotide triphosphate hydrolases"/>
    <property type="match status" value="1"/>
</dbReference>
<dbReference type="Proteomes" id="UP000192940">
    <property type="component" value="Chromosome I"/>
</dbReference>
<sequence>MTKSLFINRLLVYPSEKEIDITFRKGLNIILAEDIGDVNIQTRNSVGKTTFVDLIDFGLGRESFLPDDKKSAKIRMEKMILHLEYSIGSQKYTVLRSLVNEENVILYKDWVIDGLLEGHEFHHNNYDVKKYCSFLENELYEGRNSFDKKKIISWRQSAPILIRDQVGGFQELTKPANYYEKAPVRRKRVEFLLNLLTPEKTDLENRQAEASELAAEKQKAYNVIAKYAKHKQNQSDIEVHSRKISIESEISKKNDVLAHLKDQLVNFNKIKDAENAQRARWFNELRQIKNNILTYHYRIKNYEATINEIQGELEKIDIAQSAVQFLNRYEYKQCPRCLRPFSSDQDENCKHSVNQVSIKSVNLIRTVLNNEKKELIESTLSHQEEIKFLNEQQEELQQMIGVIDASLKKDINVILEQVEDKEGVIANYRKELLELNNSLNLSSDVENYYAEWQEAKQKLTEINKDISTILKEVDKRLLSFQVEVNEVIKFLFSNSRVGLLKRSERKGNFSLEIKHATTDGIDDGAASFPLRVIAFDLALLKLAISEDTNHPKFLIHDSPNVHDIDPKVYRRIFTFVLQLEKEDLEINGKVDFQYFITTIDIPDELKNSEYVRLKLDNSGERGKLFGFTY</sequence>
<evidence type="ECO:0000259" key="2">
    <source>
        <dbReference type="Pfam" id="PF10088"/>
    </source>
</evidence>
<evidence type="ECO:0000256" key="1">
    <source>
        <dbReference type="SAM" id="Coils"/>
    </source>
</evidence>
<dbReference type="InterPro" id="IPR027417">
    <property type="entry name" value="P-loop_NTPase"/>
</dbReference>
<dbReference type="Pfam" id="PF10088">
    <property type="entry name" value="DUF2326"/>
    <property type="match status" value="1"/>
</dbReference>
<proteinExistence type="predicted"/>
<keyword evidence="4" id="KW-1185">Reference proteome</keyword>
<reference evidence="3 4" key="1">
    <citation type="submission" date="2017-04" db="EMBL/GenBank/DDBJ databases">
        <authorList>
            <person name="Afonso C.L."/>
            <person name="Miller P.J."/>
            <person name="Scott M.A."/>
            <person name="Spackman E."/>
            <person name="Goraichik I."/>
            <person name="Dimitrov K.M."/>
            <person name="Suarez D.L."/>
            <person name="Swayne D.E."/>
        </authorList>
    </citation>
    <scope>NUCLEOTIDE SEQUENCE [LARGE SCALE GENOMIC DNA]</scope>
    <source>
        <strain evidence="3 4">N3/975</strain>
    </source>
</reference>
<organism evidence="3 4">
    <name type="scientific">Paenibacillus uliginis N3/975</name>
    <dbReference type="NCBI Taxonomy" id="1313296"/>
    <lineage>
        <taxon>Bacteria</taxon>
        <taxon>Bacillati</taxon>
        <taxon>Bacillota</taxon>
        <taxon>Bacilli</taxon>
        <taxon>Bacillales</taxon>
        <taxon>Paenibacillaceae</taxon>
        <taxon>Paenibacillus</taxon>
    </lineage>
</organism>
<keyword evidence="1" id="KW-0175">Coiled coil</keyword>
<accession>A0A1X7HPH8</accession>
<gene>
    <name evidence="3" type="ORF">SAMN05661091_5065</name>
</gene>
<evidence type="ECO:0000313" key="3">
    <source>
        <dbReference type="EMBL" id="SMF90476.1"/>
    </source>
</evidence>
<dbReference type="InterPro" id="IPR018760">
    <property type="entry name" value="DUF2326"/>
</dbReference>
<feature type="coiled-coil region" evidence="1">
    <location>
        <begin position="379"/>
        <end position="438"/>
    </location>
</feature>
<feature type="domain" description="DUF2326" evidence="2">
    <location>
        <begin position="506"/>
        <end position="628"/>
    </location>
</feature>
<dbReference type="EMBL" id="LT840184">
    <property type="protein sequence ID" value="SMF90476.1"/>
    <property type="molecule type" value="Genomic_DNA"/>
</dbReference>
<name>A0A1X7HPH8_9BACL</name>
<dbReference type="AlphaFoldDB" id="A0A1X7HPH8"/>
<dbReference type="RefSeq" id="WP_208915731.1">
    <property type="nucleotide sequence ID" value="NZ_LT840184.1"/>
</dbReference>
<dbReference type="STRING" id="1313296.SAMN05661091_5065"/>